<feature type="domain" description="Peptidase S8/S53" evidence="1">
    <location>
        <begin position="131"/>
        <end position="253"/>
    </location>
</feature>
<reference evidence="2 3" key="1">
    <citation type="submission" date="2016-05" db="EMBL/GenBank/DDBJ databases">
        <title>A degradative enzymes factory behind the ericoid mycorrhizal symbiosis.</title>
        <authorList>
            <consortium name="DOE Joint Genome Institute"/>
            <person name="Martino E."/>
            <person name="Morin E."/>
            <person name="Grelet G."/>
            <person name="Kuo A."/>
            <person name="Kohler A."/>
            <person name="Daghino S."/>
            <person name="Barry K."/>
            <person name="Choi C."/>
            <person name="Cichocki N."/>
            <person name="Clum A."/>
            <person name="Copeland A."/>
            <person name="Hainaut M."/>
            <person name="Haridas S."/>
            <person name="Labutti K."/>
            <person name="Lindquist E."/>
            <person name="Lipzen A."/>
            <person name="Khouja H.-R."/>
            <person name="Murat C."/>
            <person name="Ohm R."/>
            <person name="Olson A."/>
            <person name="Spatafora J."/>
            <person name="Veneault-Fourrey C."/>
            <person name="Henrissat B."/>
            <person name="Grigoriev I."/>
            <person name="Martin F."/>
            <person name="Perotto S."/>
        </authorList>
    </citation>
    <scope>NUCLEOTIDE SEQUENCE [LARGE SCALE GENOMIC DNA]</scope>
    <source>
        <strain evidence="2 3">UAMH 7357</strain>
    </source>
</reference>
<sequence length="329" mass="36329">MNSPTMIEVVRKAAPNAQRLVLYSSGNNAILRSWSEIDGLGQLRKLTDIRIFISHGVEPEARTRMYMNEFMQRMHVNCPFAKIRCKVQKDVGLEADNFSGGGLVEIDSLLGKLDRFAEFLQNLDPDKIPRSTVKVAVIDDGINILQGGFDDSIRGGVFFYTSPGTSVSRPYYFSSSGHGTLMANLIKRVCPIEQLYIARLDTKNDTKQLTATSASKARHASFCTHRISCLMASKAIRWPIMQEFDIISMSWAVEEANAKGVLMFGSSSAQADSLPASIPGVICIGPSNPHGAVWELAPMQHPDFFFPVNDYGIESSYGHQKANANSERV</sequence>
<dbReference type="InterPro" id="IPR000209">
    <property type="entry name" value="Peptidase_S8/S53_dom"/>
</dbReference>
<proteinExistence type="predicted"/>
<name>A0A2J6PPY5_9HELO</name>
<protein>
    <recommendedName>
        <fullName evidence="1">Peptidase S8/S53 domain-containing protein</fullName>
    </recommendedName>
</protein>
<evidence type="ECO:0000313" key="3">
    <source>
        <dbReference type="Proteomes" id="UP000235672"/>
    </source>
</evidence>
<evidence type="ECO:0000313" key="2">
    <source>
        <dbReference type="EMBL" id="PMD16059.1"/>
    </source>
</evidence>
<dbReference type="EMBL" id="KZ613508">
    <property type="protein sequence ID" value="PMD16059.1"/>
    <property type="molecule type" value="Genomic_DNA"/>
</dbReference>
<keyword evidence="3" id="KW-1185">Reference proteome</keyword>
<dbReference type="InterPro" id="IPR036852">
    <property type="entry name" value="Peptidase_S8/S53_dom_sf"/>
</dbReference>
<evidence type="ECO:0000259" key="1">
    <source>
        <dbReference type="Pfam" id="PF00082"/>
    </source>
</evidence>
<dbReference type="GO" id="GO:0004252">
    <property type="term" value="F:serine-type endopeptidase activity"/>
    <property type="evidence" value="ECO:0007669"/>
    <property type="project" value="InterPro"/>
</dbReference>
<dbReference type="Gene3D" id="3.40.50.200">
    <property type="entry name" value="Peptidase S8/S53 domain"/>
    <property type="match status" value="1"/>
</dbReference>
<gene>
    <name evidence="2" type="ORF">NA56DRAFT_709146</name>
</gene>
<dbReference type="SUPFAM" id="SSF52743">
    <property type="entry name" value="Subtilisin-like"/>
    <property type="match status" value="1"/>
</dbReference>
<organism evidence="2 3">
    <name type="scientific">Hyaloscypha hepaticicola</name>
    <dbReference type="NCBI Taxonomy" id="2082293"/>
    <lineage>
        <taxon>Eukaryota</taxon>
        <taxon>Fungi</taxon>
        <taxon>Dikarya</taxon>
        <taxon>Ascomycota</taxon>
        <taxon>Pezizomycotina</taxon>
        <taxon>Leotiomycetes</taxon>
        <taxon>Helotiales</taxon>
        <taxon>Hyaloscyphaceae</taxon>
        <taxon>Hyaloscypha</taxon>
    </lineage>
</organism>
<dbReference type="OrthoDB" id="3565382at2759"/>
<dbReference type="Pfam" id="PF00082">
    <property type="entry name" value="Peptidase_S8"/>
    <property type="match status" value="1"/>
</dbReference>
<dbReference type="STRING" id="1745343.A0A2J6PPY5"/>
<dbReference type="GO" id="GO:0006508">
    <property type="term" value="P:proteolysis"/>
    <property type="evidence" value="ECO:0007669"/>
    <property type="project" value="InterPro"/>
</dbReference>
<dbReference type="AlphaFoldDB" id="A0A2J6PPY5"/>
<dbReference type="Proteomes" id="UP000235672">
    <property type="component" value="Unassembled WGS sequence"/>
</dbReference>
<accession>A0A2J6PPY5</accession>